<name>A0AC34RC46_9BILA</name>
<dbReference type="WBParaSite" id="JU765_v2.g5585.t1">
    <property type="protein sequence ID" value="JU765_v2.g5585.t1"/>
    <property type="gene ID" value="JU765_v2.g5585"/>
</dbReference>
<sequence length="123" mass="14000">MEALLDEFLLTSTPENWSLVDLFDFDHPAFNPEQNSFKVSVLWRQRILCQTIPVFIKYFSRLSKTDEVRRSIYLEALSPILASANKLKVSIAIELLALFPVLTEALQSLSQTKNATVLDLILS</sequence>
<proteinExistence type="predicted"/>
<accession>A0AC34RC46</accession>
<protein>
    <submittedName>
        <fullName evidence="2">Uncharacterized protein</fullName>
    </submittedName>
</protein>
<evidence type="ECO:0000313" key="2">
    <source>
        <dbReference type="WBParaSite" id="JU765_v2.g5585.t1"/>
    </source>
</evidence>
<dbReference type="Proteomes" id="UP000887576">
    <property type="component" value="Unplaced"/>
</dbReference>
<organism evidence="1 2">
    <name type="scientific">Panagrolaimus sp. JU765</name>
    <dbReference type="NCBI Taxonomy" id="591449"/>
    <lineage>
        <taxon>Eukaryota</taxon>
        <taxon>Metazoa</taxon>
        <taxon>Ecdysozoa</taxon>
        <taxon>Nematoda</taxon>
        <taxon>Chromadorea</taxon>
        <taxon>Rhabditida</taxon>
        <taxon>Tylenchina</taxon>
        <taxon>Panagrolaimomorpha</taxon>
        <taxon>Panagrolaimoidea</taxon>
        <taxon>Panagrolaimidae</taxon>
        <taxon>Panagrolaimus</taxon>
    </lineage>
</organism>
<evidence type="ECO:0000313" key="1">
    <source>
        <dbReference type="Proteomes" id="UP000887576"/>
    </source>
</evidence>
<reference evidence="2" key="1">
    <citation type="submission" date="2022-11" db="UniProtKB">
        <authorList>
            <consortium name="WormBaseParasite"/>
        </authorList>
    </citation>
    <scope>IDENTIFICATION</scope>
</reference>